<comment type="similarity">
    <text evidence="1">Belongs to the bacterial solute-binding protein 1 family.</text>
</comment>
<dbReference type="GO" id="GO:0015768">
    <property type="term" value="P:maltose transport"/>
    <property type="evidence" value="ECO:0007669"/>
    <property type="project" value="TreeGrafter"/>
</dbReference>
<evidence type="ECO:0000313" key="6">
    <source>
        <dbReference type="EMBL" id="QQB46321.1"/>
    </source>
</evidence>
<dbReference type="EMBL" id="CP066007">
    <property type="protein sequence ID" value="QQB46321.1"/>
    <property type="molecule type" value="Genomic_DNA"/>
</dbReference>
<dbReference type="RefSeq" id="WP_005395029.1">
    <property type="nucleotide sequence ID" value="NZ_CP066007.1"/>
</dbReference>
<dbReference type="PROSITE" id="PS51257">
    <property type="entry name" value="PROKAR_LIPOPROTEIN"/>
    <property type="match status" value="1"/>
</dbReference>
<dbReference type="AlphaFoldDB" id="A0A7T4JUX5"/>
<dbReference type="GO" id="GO:0042956">
    <property type="term" value="P:maltodextrin transmembrane transport"/>
    <property type="evidence" value="ECO:0007669"/>
    <property type="project" value="TreeGrafter"/>
</dbReference>
<dbReference type="InterPro" id="IPR006059">
    <property type="entry name" value="SBP"/>
</dbReference>
<feature type="signal peptide" evidence="5">
    <location>
        <begin position="1"/>
        <end position="21"/>
    </location>
</feature>
<sequence>MTTKRLTVIGAVCTAAALALAGCSSETSTPSSADSSSTSEATAGAADRGPITFAMGKNDTDKLQPVIEKWNADHPDEQVTLKELAGEADAQRETLVQSLQAGSSDYDVMALDVIWTADFAANQYLAPLEGDLAVDTSGLLPATVESATYQGTLYALPQNTNGQLLFRNTDLVTDAPANWKELADSCQGLSEDCLTLQLKQYEGLTVNTTNFINGWGGSVLDDSEAPAVETDQAKEGIQALVDGYADGTIAKGSTSATEEETNLAFTEGKTAYAVNWPYMYTNAKEAGINFEVTPLVAKDGTGVSTLGGYNNGINVNSKHKATARDFIEFIINEDNQASFADNSFPPVLASIYEDATLVEKYPYLPALKESLENAKPRPVSPFYTAISKAIQDNTYAAITAGKSVDDTTKDMAAAISQAAK</sequence>
<dbReference type="GO" id="GO:0055052">
    <property type="term" value="C:ATP-binding cassette (ABC) transporter complex, substrate-binding subunit-containing"/>
    <property type="evidence" value="ECO:0007669"/>
    <property type="project" value="TreeGrafter"/>
</dbReference>
<feature type="region of interest" description="Disordered" evidence="4">
    <location>
        <begin position="25"/>
        <end position="57"/>
    </location>
</feature>
<dbReference type="CDD" id="cd14750">
    <property type="entry name" value="PBP2_TMBP"/>
    <property type="match status" value="1"/>
</dbReference>
<protein>
    <submittedName>
        <fullName evidence="6">ABC transporter substrate-binding protein</fullName>
    </submittedName>
</protein>
<evidence type="ECO:0000256" key="3">
    <source>
        <dbReference type="ARBA" id="ARBA00022729"/>
    </source>
</evidence>
<dbReference type="OrthoDB" id="3495561at2"/>
<dbReference type="PANTHER" id="PTHR30061:SF50">
    <property type="entry name" value="MALTOSE_MALTODEXTRIN-BINDING PERIPLASMIC PROTEIN"/>
    <property type="match status" value="1"/>
</dbReference>
<evidence type="ECO:0000256" key="5">
    <source>
        <dbReference type="SAM" id="SignalP"/>
    </source>
</evidence>
<evidence type="ECO:0000313" key="7">
    <source>
        <dbReference type="EMBL" id="QRP71211.1"/>
    </source>
</evidence>
<dbReference type="PANTHER" id="PTHR30061">
    <property type="entry name" value="MALTOSE-BINDING PERIPLASMIC PROTEIN"/>
    <property type="match status" value="1"/>
</dbReference>
<dbReference type="Gene3D" id="3.40.190.10">
    <property type="entry name" value="Periplasmic binding protein-like II"/>
    <property type="match status" value="2"/>
</dbReference>
<feature type="chain" id="PRO_5039005937" evidence="5">
    <location>
        <begin position="22"/>
        <end position="420"/>
    </location>
</feature>
<dbReference type="Proteomes" id="UP000596145">
    <property type="component" value="Chromosome"/>
</dbReference>
<proteinExistence type="inferred from homology"/>
<organism evidence="6 8">
    <name type="scientific">Corynebacterium glucuronolyticum</name>
    <dbReference type="NCBI Taxonomy" id="39791"/>
    <lineage>
        <taxon>Bacteria</taxon>
        <taxon>Bacillati</taxon>
        <taxon>Actinomycetota</taxon>
        <taxon>Actinomycetes</taxon>
        <taxon>Mycobacteriales</taxon>
        <taxon>Corynebacteriaceae</taxon>
        <taxon>Corynebacterium</taxon>
    </lineage>
</organism>
<dbReference type="Proteomes" id="UP000617681">
    <property type="component" value="Chromosome"/>
</dbReference>
<gene>
    <name evidence="6" type="ORF">I6I10_12950</name>
    <name evidence="7" type="ORF">I6J21_03410</name>
</gene>
<dbReference type="Pfam" id="PF01547">
    <property type="entry name" value="SBP_bac_1"/>
    <property type="match status" value="1"/>
</dbReference>
<dbReference type="GO" id="GO:1901982">
    <property type="term" value="F:maltose binding"/>
    <property type="evidence" value="ECO:0007669"/>
    <property type="project" value="TreeGrafter"/>
</dbReference>
<evidence type="ECO:0000256" key="4">
    <source>
        <dbReference type="SAM" id="MobiDB-lite"/>
    </source>
</evidence>
<feature type="compositionally biased region" description="Low complexity" evidence="4">
    <location>
        <begin position="25"/>
        <end position="47"/>
    </location>
</feature>
<dbReference type="EMBL" id="CP069534">
    <property type="protein sequence ID" value="QRP71211.1"/>
    <property type="molecule type" value="Genomic_DNA"/>
</dbReference>
<evidence type="ECO:0000256" key="1">
    <source>
        <dbReference type="ARBA" id="ARBA00008520"/>
    </source>
</evidence>
<keyword evidence="2" id="KW-0813">Transport</keyword>
<reference evidence="6 8" key="1">
    <citation type="submission" date="2020-12" db="EMBL/GenBank/DDBJ databases">
        <title>FDA dAtabase for Regulatory Grade micrObial Sequences (FDA-ARGOS): Supporting development and validation of Infectious Disease Dx tests.</title>
        <authorList>
            <person name="Sproer C."/>
            <person name="Gronow S."/>
            <person name="Severitt S."/>
            <person name="Schroder I."/>
            <person name="Tallon L."/>
            <person name="Sadzewicz L."/>
            <person name="Zhao X."/>
            <person name="Boylan J."/>
            <person name="Ott S."/>
            <person name="Bowen H."/>
            <person name="Vavikolanu K."/>
            <person name="Mehta A."/>
            <person name="Aluvathingal J."/>
            <person name="Nadendla S."/>
            <person name="Lowell S."/>
            <person name="Myers T."/>
            <person name="Yan Y."/>
            <person name="Sichtig H."/>
        </authorList>
    </citation>
    <scope>NUCLEOTIDE SEQUENCE [LARGE SCALE GENOMIC DNA]</scope>
    <source>
        <strain evidence="6 8">FDAARGOS_1053</strain>
        <strain evidence="7">FDAARGOS_1191</strain>
    </source>
</reference>
<dbReference type="SUPFAM" id="SSF53850">
    <property type="entry name" value="Periplasmic binding protein-like II"/>
    <property type="match status" value="1"/>
</dbReference>
<accession>A0A7T4JUX5</accession>
<evidence type="ECO:0000313" key="8">
    <source>
        <dbReference type="Proteomes" id="UP000596145"/>
    </source>
</evidence>
<dbReference type="GeneID" id="92759388"/>
<name>A0A7T4JUX5_9CORY</name>
<keyword evidence="3 5" id="KW-0732">Signal</keyword>
<evidence type="ECO:0000256" key="2">
    <source>
        <dbReference type="ARBA" id="ARBA00022448"/>
    </source>
</evidence>